<dbReference type="AlphaFoldDB" id="A0A816XZ15"/>
<evidence type="ECO:0000313" key="1">
    <source>
        <dbReference type="EMBL" id="CAF2152359.1"/>
    </source>
</evidence>
<name>A0A816XZ15_9BILA</name>
<dbReference type="InterPro" id="IPR036397">
    <property type="entry name" value="RNaseH_sf"/>
</dbReference>
<sequence>MDLPNHIFLSKNERLNGKAYHEALLPFFKEEGDRLFGHKIWGFQQDGASCHTDGRAQSWCRKHFDFFIPKEKWSPNSPELNPLDYSIWNEISRHVDYKKVKNVNDIRREVKKAVIKIDLNYVREVIGAFLRRVYSVGKNEGELIFDEHN</sequence>
<comment type="caution">
    <text evidence="1">The sequence shown here is derived from an EMBL/GenBank/DDBJ whole genome shotgun (WGS) entry which is preliminary data.</text>
</comment>
<protein>
    <recommendedName>
        <fullName evidence="3">Transposase</fullName>
    </recommendedName>
</protein>
<organism evidence="1 2">
    <name type="scientific">Rotaria magnacalcarata</name>
    <dbReference type="NCBI Taxonomy" id="392030"/>
    <lineage>
        <taxon>Eukaryota</taxon>
        <taxon>Metazoa</taxon>
        <taxon>Spiralia</taxon>
        <taxon>Gnathifera</taxon>
        <taxon>Rotifera</taxon>
        <taxon>Eurotatoria</taxon>
        <taxon>Bdelloidea</taxon>
        <taxon>Philodinida</taxon>
        <taxon>Philodinidae</taxon>
        <taxon>Rotaria</taxon>
    </lineage>
</organism>
<evidence type="ECO:0000313" key="2">
    <source>
        <dbReference type="Proteomes" id="UP000663856"/>
    </source>
</evidence>
<dbReference type="GO" id="GO:0003676">
    <property type="term" value="F:nucleic acid binding"/>
    <property type="evidence" value="ECO:0007669"/>
    <property type="project" value="InterPro"/>
</dbReference>
<accession>A0A816XZ15</accession>
<dbReference type="EMBL" id="CAJNRF010013832">
    <property type="protein sequence ID" value="CAF2152359.1"/>
    <property type="molecule type" value="Genomic_DNA"/>
</dbReference>
<dbReference type="Gene3D" id="3.30.420.10">
    <property type="entry name" value="Ribonuclease H-like superfamily/Ribonuclease H"/>
    <property type="match status" value="1"/>
</dbReference>
<dbReference type="PANTHER" id="PTHR47326">
    <property type="entry name" value="TRANSPOSABLE ELEMENT TC3 TRANSPOSASE-LIKE PROTEIN"/>
    <property type="match status" value="1"/>
</dbReference>
<evidence type="ECO:0008006" key="3">
    <source>
        <dbReference type="Google" id="ProtNLM"/>
    </source>
</evidence>
<proteinExistence type="predicted"/>
<dbReference type="PANTHER" id="PTHR47326:SF1">
    <property type="entry name" value="HTH PSQ-TYPE DOMAIN-CONTAINING PROTEIN"/>
    <property type="match status" value="1"/>
</dbReference>
<reference evidence="1" key="1">
    <citation type="submission" date="2021-02" db="EMBL/GenBank/DDBJ databases">
        <authorList>
            <person name="Nowell W R."/>
        </authorList>
    </citation>
    <scope>NUCLEOTIDE SEQUENCE</scope>
</reference>
<gene>
    <name evidence="1" type="ORF">WKI299_LOCUS30563</name>
</gene>
<dbReference type="Proteomes" id="UP000663856">
    <property type="component" value="Unassembled WGS sequence"/>
</dbReference>